<sequence length="197" mass="23208">MNWLELIAVILGILSVWYARKEKILVFPFGIANVSIYIYICFIAKLFANAGINIVYLISNIFGWYMWSGKSDNQRLEISKNTIKQNVISWFSVVLIYIIVFFILRWVNRDNIEYMESYLPWIDSFNTAFFLVATILMAVKKIENWLFWIIGDIISIPIFASQGLFFTSIQYTVFLILAILGWKEWRQKLKSKIVNNE</sequence>
<evidence type="ECO:0000256" key="10">
    <source>
        <dbReference type="SAM" id="Phobius"/>
    </source>
</evidence>
<comment type="function">
    <text evidence="1">Required for nicotinamide riboside transport across the inner membrane.</text>
</comment>
<evidence type="ECO:0000256" key="4">
    <source>
        <dbReference type="ARBA" id="ARBA00017522"/>
    </source>
</evidence>
<gene>
    <name evidence="11" type="ORF">ING2E5B_1141</name>
</gene>
<dbReference type="EMBL" id="LN515532">
    <property type="protein sequence ID" value="CEA15893.1"/>
    <property type="molecule type" value="Genomic_DNA"/>
</dbReference>
<dbReference type="InterPro" id="IPR006419">
    <property type="entry name" value="NMN_transpt_PnuC"/>
</dbReference>
<keyword evidence="5" id="KW-0813">Transport</keyword>
<reference evidence="11 12" key="1">
    <citation type="submission" date="2014-08" db="EMBL/GenBank/DDBJ databases">
        <authorList>
            <person name="Wibberg D."/>
        </authorList>
    </citation>
    <scope>NUCLEOTIDE SEQUENCE [LARGE SCALE GENOMIC DNA]</scope>
    <source>
        <strain evidence="12">ING2-E5B</strain>
    </source>
</reference>
<feature type="transmembrane region" description="Helical" evidence="10">
    <location>
        <begin position="168"/>
        <end position="185"/>
    </location>
</feature>
<keyword evidence="9 10" id="KW-0472">Membrane</keyword>
<keyword evidence="6" id="KW-1003">Cell membrane</keyword>
<dbReference type="PANTHER" id="PTHR36122">
    <property type="entry name" value="NICOTINAMIDE RIBOSIDE TRANSPORTER PNUC"/>
    <property type="match status" value="1"/>
</dbReference>
<dbReference type="HOGENOM" id="CLU_076589_2_0_10"/>
<evidence type="ECO:0000256" key="3">
    <source>
        <dbReference type="ARBA" id="ARBA00006669"/>
    </source>
</evidence>
<dbReference type="GO" id="GO:0005886">
    <property type="term" value="C:plasma membrane"/>
    <property type="evidence" value="ECO:0007669"/>
    <property type="project" value="UniProtKB-SubCell"/>
</dbReference>
<feature type="transmembrane region" description="Helical" evidence="10">
    <location>
        <begin position="87"/>
        <end position="106"/>
    </location>
</feature>
<protein>
    <recommendedName>
        <fullName evidence="4">Nicotinamide riboside transporter PnuC</fullName>
    </recommendedName>
</protein>
<dbReference type="OrthoDB" id="9791248at2"/>
<keyword evidence="12" id="KW-1185">Reference proteome</keyword>
<dbReference type="NCBIfam" id="TIGR01528">
    <property type="entry name" value="NMN_trans_PnuC"/>
    <property type="match status" value="1"/>
</dbReference>
<accession>A0A098C0F0</accession>
<comment type="similarity">
    <text evidence="3">Belongs to the nicotinamide ribonucleoside (NR) uptake permease (TC 4.B.1) family.</text>
</comment>
<dbReference type="Pfam" id="PF04973">
    <property type="entry name" value="NMN_transporter"/>
    <property type="match status" value="1"/>
</dbReference>
<feature type="transmembrane region" description="Helical" evidence="10">
    <location>
        <begin position="37"/>
        <end position="67"/>
    </location>
</feature>
<evidence type="ECO:0000313" key="12">
    <source>
        <dbReference type="Proteomes" id="UP000032417"/>
    </source>
</evidence>
<evidence type="ECO:0000313" key="11">
    <source>
        <dbReference type="EMBL" id="CEA15893.1"/>
    </source>
</evidence>
<comment type="subcellular location">
    <subcellularLocation>
        <location evidence="2">Cell membrane</location>
        <topology evidence="2">Multi-pass membrane protein</topology>
    </subcellularLocation>
</comment>
<dbReference type="AlphaFoldDB" id="A0A098C0F0"/>
<keyword evidence="7 10" id="KW-0812">Transmembrane</keyword>
<dbReference type="GO" id="GO:0034257">
    <property type="term" value="F:nicotinamide riboside transmembrane transporter activity"/>
    <property type="evidence" value="ECO:0007669"/>
    <property type="project" value="InterPro"/>
</dbReference>
<organism evidence="11 12">
    <name type="scientific">Fermentimonas caenicola</name>
    <dbReference type="NCBI Taxonomy" id="1562970"/>
    <lineage>
        <taxon>Bacteria</taxon>
        <taxon>Pseudomonadati</taxon>
        <taxon>Bacteroidota</taxon>
        <taxon>Bacteroidia</taxon>
        <taxon>Bacteroidales</taxon>
        <taxon>Dysgonomonadaceae</taxon>
        <taxon>Fermentimonas</taxon>
    </lineage>
</organism>
<evidence type="ECO:0000256" key="6">
    <source>
        <dbReference type="ARBA" id="ARBA00022475"/>
    </source>
</evidence>
<evidence type="ECO:0000256" key="1">
    <source>
        <dbReference type="ARBA" id="ARBA00002672"/>
    </source>
</evidence>
<evidence type="ECO:0000256" key="9">
    <source>
        <dbReference type="ARBA" id="ARBA00023136"/>
    </source>
</evidence>
<dbReference type="PANTHER" id="PTHR36122:SF2">
    <property type="entry name" value="NICOTINAMIDE RIBOSIDE TRANSPORTER PNUC"/>
    <property type="match status" value="1"/>
</dbReference>
<evidence type="ECO:0000256" key="8">
    <source>
        <dbReference type="ARBA" id="ARBA00022989"/>
    </source>
</evidence>
<evidence type="ECO:0000256" key="7">
    <source>
        <dbReference type="ARBA" id="ARBA00022692"/>
    </source>
</evidence>
<name>A0A098C0F0_9BACT</name>
<dbReference type="KEGG" id="pbt:ING2E5B_1141"/>
<keyword evidence="8 10" id="KW-1133">Transmembrane helix</keyword>
<feature type="transmembrane region" description="Helical" evidence="10">
    <location>
        <begin position="118"/>
        <end position="138"/>
    </location>
</feature>
<dbReference type="Proteomes" id="UP000032417">
    <property type="component" value="Chromosome 1"/>
</dbReference>
<evidence type="ECO:0000256" key="2">
    <source>
        <dbReference type="ARBA" id="ARBA00004651"/>
    </source>
</evidence>
<dbReference type="STRING" id="1562970.ING2E5B_1141"/>
<proteinExistence type="inferred from homology"/>
<evidence type="ECO:0000256" key="5">
    <source>
        <dbReference type="ARBA" id="ARBA00022448"/>
    </source>
</evidence>